<evidence type="ECO:0000256" key="7">
    <source>
        <dbReference type="SAM" id="MobiDB-lite"/>
    </source>
</evidence>
<feature type="transmembrane region" description="Helical" evidence="8">
    <location>
        <begin position="351"/>
        <end position="379"/>
    </location>
</feature>
<feature type="transmembrane region" description="Helical" evidence="8">
    <location>
        <begin position="18"/>
        <end position="35"/>
    </location>
</feature>
<keyword evidence="4 8" id="KW-0812">Transmembrane</keyword>
<reference evidence="9 10" key="1">
    <citation type="journal article" date="2013" name="BMC Genomics">
        <title>Reconstruction of the lipid metabolism for the microalga Monoraphidium neglectum from its genome sequence reveals characteristics suitable for biofuel production.</title>
        <authorList>
            <person name="Bogen C."/>
            <person name="Al-Dilaimi A."/>
            <person name="Albersmeier A."/>
            <person name="Wichmann J."/>
            <person name="Grundmann M."/>
            <person name="Rupp O."/>
            <person name="Lauersen K.J."/>
            <person name="Blifernez-Klassen O."/>
            <person name="Kalinowski J."/>
            <person name="Goesmann A."/>
            <person name="Mussgnug J.H."/>
            <person name="Kruse O."/>
        </authorList>
    </citation>
    <scope>NUCLEOTIDE SEQUENCE [LARGE SCALE GENOMIC DNA]</scope>
    <source>
        <strain evidence="9 10">SAG 48.87</strain>
    </source>
</reference>
<comment type="similarity">
    <text evidence="2">Belongs to the SLC29A/ENT transporter (TC 2.A.57) family.</text>
</comment>
<dbReference type="GeneID" id="25735740"/>
<feature type="transmembrane region" description="Helical" evidence="8">
    <location>
        <begin position="47"/>
        <end position="69"/>
    </location>
</feature>
<dbReference type="GO" id="GO:0005886">
    <property type="term" value="C:plasma membrane"/>
    <property type="evidence" value="ECO:0007669"/>
    <property type="project" value="TreeGrafter"/>
</dbReference>
<sequence>MAADYWAAVYPGRHVDRTFTVCYLPTCLLLIGVFIRFPKLLSHRARILTGFGGFFTLMLAVPMIDIVFVTDASTDGPPGAYSLLLLTVLLVGVLDGVSQGAIFGDAAALPSEYTHAVVGGTASSGALISLLRIATKASLPATREGLRKSIALYFGLSAALSLACFGVYSAVLPRLGVVAHWRRRRTSAAAGGGSGHSTPRRGSLDGGSGGFARRVSSLSDGAQGGRGVGGAPPLSDEEPLIHENHEAGAHESATEHQQGHGKRSAAAPGWRECLMSVWRLALAIALIYVVTIAIFPGVLAEDSHNATLGDWYPLILMTLFNFSDLAGKNAPLPKLTQRGHRTLLGWSTARALFLPLFLLAMRLGAPAAVIGALTVTLGVSNGYLTALVMTSAHDAAPNVAAADMLENLMVFSLVLGLLLGALLGWCWVL</sequence>
<feature type="region of interest" description="Disordered" evidence="7">
    <location>
        <begin position="188"/>
        <end position="238"/>
    </location>
</feature>
<evidence type="ECO:0000256" key="2">
    <source>
        <dbReference type="ARBA" id="ARBA00007965"/>
    </source>
</evidence>
<dbReference type="KEGG" id="mng:MNEG_2862"/>
<dbReference type="OrthoDB" id="1856718at2759"/>
<evidence type="ECO:0000256" key="1">
    <source>
        <dbReference type="ARBA" id="ARBA00004141"/>
    </source>
</evidence>
<dbReference type="PANTHER" id="PTHR10332:SF10">
    <property type="entry name" value="EQUILIBRATIVE NUCLEOSIDE TRANSPORTER 4"/>
    <property type="match status" value="1"/>
</dbReference>
<feature type="transmembrane region" description="Helical" evidence="8">
    <location>
        <begin position="408"/>
        <end position="428"/>
    </location>
</feature>
<feature type="transmembrane region" description="Helical" evidence="8">
    <location>
        <begin position="150"/>
        <end position="175"/>
    </location>
</feature>
<organism evidence="9 10">
    <name type="scientific">Monoraphidium neglectum</name>
    <dbReference type="NCBI Taxonomy" id="145388"/>
    <lineage>
        <taxon>Eukaryota</taxon>
        <taxon>Viridiplantae</taxon>
        <taxon>Chlorophyta</taxon>
        <taxon>core chlorophytes</taxon>
        <taxon>Chlorophyceae</taxon>
        <taxon>CS clade</taxon>
        <taxon>Sphaeropleales</taxon>
        <taxon>Selenastraceae</taxon>
        <taxon>Monoraphidium</taxon>
    </lineage>
</organism>
<feature type="transmembrane region" description="Helical" evidence="8">
    <location>
        <begin position="81"/>
        <end position="104"/>
    </location>
</feature>
<keyword evidence="6 8" id="KW-0472">Membrane</keyword>
<keyword evidence="3" id="KW-0813">Transport</keyword>
<feature type="transmembrane region" description="Helical" evidence="8">
    <location>
        <begin position="280"/>
        <end position="299"/>
    </location>
</feature>
<dbReference type="InterPro" id="IPR002259">
    <property type="entry name" value="Eqnu_transpt"/>
</dbReference>
<dbReference type="PANTHER" id="PTHR10332">
    <property type="entry name" value="EQUILIBRATIVE NUCLEOSIDE TRANSPORTER"/>
    <property type="match status" value="1"/>
</dbReference>
<accession>A0A0D2K3S2</accession>
<keyword evidence="5 8" id="KW-1133">Transmembrane helix</keyword>
<comment type="subcellular location">
    <subcellularLocation>
        <location evidence="1">Membrane</location>
        <topology evidence="1">Multi-pass membrane protein</topology>
    </subcellularLocation>
</comment>
<evidence type="ECO:0000256" key="4">
    <source>
        <dbReference type="ARBA" id="ARBA00022692"/>
    </source>
</evidence>
<gene>
    <name evidence="9" type="ORF">MNEG_2862</name>
</gene>
<evidence type="ECO:0000256" key="5">
    <source>
        <dbReference type="ARBA" id="ARBA00022989"/>
    </source>
</evidence>
<dbReference type="RefSeq" id="XP_013904117.1">
    <property type="nucleotide sequence ID" value="XM_014048663.1"/>
</dbReference>
<evidence type="ECO:0000313" key="10">
    <source>
        <dbReference type="Proteomes" id="UP000054498"/>
    </source>
</evidence>
<proteinExistence type="inferred from homology"/>
<evidence type="ECO:0000256" key="6">
    <source>
        <dbReference type="ARBA" id="ARBA00023136"/>
    </source>
</evidence>
<dbReference type="AlphaFoldDB" id="A0A0D2K3S2"/>
<dbReference type="GO" id="GO:0005337">
    <property type="term" value="F:nucleoside transmembrane transporter activity"/>
    <property type="evidence" value="ECO:0007669"/>
    <property type="project" value="InterPro"/>
</dbReference>
<dbReference type="PRINTS" id="PR01130">
    <property type="entry name" value="DERENTRNSPRT"/>
</dbReference>
<dbReference type="EMBL" id="KK100558">
    <property type="protein sequence ID" value="KIZ05098.1"/>
    <property type="molecule type" value="Genomic_DNA"/>
</dbReference>
<protein>
    <submittedName>
        <fullName evidence="9">Nucleoside transporter, putative</fullName>
    </submittedName>
</protein>
<dbReference type="Proteomes" id="UP000054498">
    <property type="component" value="Unassembled WGS sequence"/>
</dbReference>
<evidence type="ECO:0000256" key="3">
    <source>
        <dbReference type="ARBA" id="ARBA00022448"/>
    </source>
</evidence>
<evidence type="ECO:0000313" key="9">
    <source>
        <dbReference type="EMBL" id="KIZ05098.1"/>
    </source>
</evidence>
<feature type="transmembrane region" description="Helical" evidence="8">
    <location>
        <begin position="116"/>
        <end position="135"/>
    </location>
</feature>
<name>A0A0D2K3S2_9CHLO</name>
<dbReference type="Pfam" id="PF01733">
    <property type="entry name" value="Nucleoside_tran"/>
    <property type="match status" value="1"/>
</dbReference>
<keyword evidence="10" id="KW-1185">Reference proteome</keyword>
<evidence type="ECO:0000256" key="8">
    <source>
        <dbReference type="SAM" id="Phobius"/>
    </source>
</evidence>